<accession>A0A1R3GZD0</accession>
<gene>
    <name evidence="3" type="ORF">COLO4_32401</name>
</gene>
<protein>
    <recommendedName>
        <fullName evidence="5">Late embryogenesis abundant protein, LEA-14</fullName>
    </recommendedName>
</protein>
<sequence>MAAKNEFPYSFSPLSIEDPSQSHPVEKNPPIHHHLREAGNKARDAAFEVFEVCKCDEDTCLKIFGFTFIGIVLFFMLFSALLSPPDMTLHPNTFSFSNYTANFEADLIFGCEKCHYEKSSTIVYYNYIAAYLSYPEIDGELSSTQIKPFNMTDAEYRKFHVSFGNKNQSIEVDDQIGKKGVGETLHLTLEVHLDVAYKLWGKYCEKYVAFI</sequence>
<feature type="transmembrane region" description="Helical" evidence="2">
    <location>
        <begin position="63"/>
        <end position="82"/>
    </location>
</feature>
<organism evidence="3 4">
    <name type="scientific">Corchorus olitorius</name>
    <dbReference type="NCBI Taxonomy" id="93759"/>
    <lineage>
        <taxon>Eukaryota</taxon>
        <taxon>Viridiplantae</taxon>
        <taxon>Streptophyta</taxon>
        <taxon>Embryophyta</taxon>
        <taxon>Tracheophyta</taxon>
        <taxon>Spermatophyta</taxon>
        <taxon>Magnoliopsida</taxon>
        <taxon>eudicotyledons</taxon>
        <taxon>Gunneridae</taxon>
        <taxon>Pentapetalae</taxon>
        <taxon>rosids</taxon>
        <taxon>malvids</taxon>
        <taxon>Malvales</taxon>
        <taxon>Malvaceae</taxon>
        <taxon>Grewioideae</taxon>
        <taxon>Apeibeae</taxon>
        <taxon>Corchorus</taxon>
    </lineage>
</organism>
<keyword evidence="2" id="KW-0472">Membrane</keyword>
<evidence type="ECO:0008006" key="5">
    <source>
        <dbReference type="Google" id="ProtNLM"/>
    </source>
</evidence>
<keyword evidence="2" id="KW-0812">Transmembrane</keyword>
<reference evidence="4" key="1">
    <citation type="submission" date="2013-09" db="EMBL/GenBank/DDBJ databases">
        <title>Corchorus olitorius genome sequencing.</title>
        <authorList>
            <person name="Alam M."/>
            <person name="Haque M.S."/>
            <person name="Islam M.S."/>
            <person name="Emdad E.M."/>
            <person name="Islam M.M."/>
            <person name="Ahmed B."/>
            <person name="Halim A."/>
            <person name="Hossen Q.M.M."/>
            <person name="Hossain M.Z."/>
            <person name="Ahmed R."/>
            <person name="Khan M.M."/>
            <person name="Islam R."/>
            <person name="Rashid M.M."/>
            <person name="Khan S.A."/>
            <person name="Rahman M.S."/>
            <person name="Alam M."/>
            <person name="Yahiya A.S."/>
            <person name="Khan M.S."/>
            <person name="Azam M.S."/>
            <person name="Haque T."/>
            <person name="Lashkar M.Z.H."/>
            <person name="Akhand A.I."/>
            <person name="Morshed G."/>
            <person name="Roy S."/>
            <person name="Uddin K.S."/>
            <person name="Rabeya T."/>
            <person name="Hossain A.S."/>
            <person name="Chowdhury A."/>
            <person name="Snigdha A.R."/>
            <person name="Mortoza M.S."/>
            <person name="Matin S.A."/>
            <person name="Hoque S.M.E."/>
            <person name="Islam M.K."/>
            <person name="Roy D.K."/>
            <person name="Haider R."/>
            <person name="Moosa M.M."/>
            <person name="Elias S.M."/>
            <person name="Hasan A.M."/>
            <person name="Jahan S."/>
            <person name="Shafiuddin M."/>
            <person name="Mahmood N."/>
            <person name="Shommy N.S."/>
        </authorList>
    </citation>
    <scope>NUCLEOTIDE SEQUENCE [LARGE SCALE GENOMIC DNA]</scope>
    <source>
        <strain evidence="4">cv. O-4</strain>
    </source>
</reference>
<evidence type="ECO:0000313" key="4">
    <source>
        <dbReference type="Proteomes" id="UP000187203"/>
    </source>
</evidence>
<evidence type="ECO:0000256" key="1">
    <source>
        <dbReference type="SAM" id="MobiDB-lite"/>
    </source>
</evidence>
<comment type="caution">
    <text evidence="3">The sequence shown here is derived from an EMBL/GenBank/DDBJ whole genome shotgun (WGS) entry which is preliminary data.</text>
</comment>
<dbReference type="Proteomes" id="UP000187203">
    <property type="component" value="Unassembled WGS sequence"/>
</dbReference>
<keyword evidence="4" id="KW-1185">Reference proteome</keyword>
<dbReference type="AlphaFoldDB" id="A0A1R3GZD0"/>
<dbReference type="EMBL" id="AWUE01021111">
    <property type="protein sequence ID" value="OMO63488.1"/>
    <property type="molecule type" value="Genomic_DNA"/>
</dbReference>
<keyword evidence="2" id="KW-1133">Transmembrane helix</keyword>
<evidence type="ECO:0000256" key="2">
    <source>
        <dbReference type="SAM" id="Phobius"/>
    </source>
</evidence>
<name>A0A1R3GZD0_9ROSI</name>
<proteinExistence type="predicted"/>
<evidence type="ECO:0000313" key="3">
    <source>
        <dbReference type="EMBL" id="OMO63488.1"/>
    </source>
</evidence>
<feature type="region of interest" description="Disordered" evidence="1">
    <location>
        <begin position="13"/>
        <end position="32"/>
    </location>
</feature>